<dbReference type="SUPFAM" id="SSF51998">
    <property type="entry name" value="PFL-like glycyl radical enzymes"/>
    <property type="match status" value="2"/>
</dbReference>
<dbReference type="GO" id="GO:0009265">
    <property type="term" value="P:2'-deoxyribonucleotide biosynthetic process"/>
    <property type="evidence" value="ECO:0007669"/>
    <property type="project" value="TreeGrafter"/>
</dbReference>
<dbReference type="InterPro" id="IPR036844">
    <property type="entry name" value="Hint_dom_sf"/>
</dbReference>
<dbReference type="GO" id="GO:0016539">
    <property type="term" value="P:intein-mediated protein splicing"/>
    <property type="evidence" value="ECO:0007669"/>
    <property type="project" value="InterPro"/>
</dbReference>
<dbReference type="Proteomes" id="UP000811545">
    <property type="component" value="Unassembled WGS sequence"/>
</dbReference>
<dbReference type="EC" id="1.17.4.2" evidence="8"/>
<dbReference type="InterPro" id="IPR003587">
    <property type="entry name" value="Hint_dom_N"/>
</dbReference>
<dbReference type="PROSITE" id="PS50818">
    <property type="entry name" value="INTEIN_C_TER"/>
    <property type="match status" value="1"/>
</dbReference>
<evidence type="ECO:0000256" key="3">
    <source>
        <dbReference type="ARBA" id="ARBA00022840"/>
    </source>
</evidence>
<keyword evidence="1 5" id="KW-0547">Nucleotide-binding</keyword>
<dbReference type="Pfam" id="PF14528">
    <property type="entry name" value="LAGLIDADG_3"/>
    <property type="match status" value="1"/>
</dbReference>
<dbReference type="InterPro" id="IPR030934">
    <property type="entry name" value="Intein_C"/>
</dbReference>
<dbReference type="InterPro" id="IPR004042">
    <property type="entry name" value="Intein_endonuc_central"/>
</dbReference>
<dbReference type="InterPro" id="IPR012833">
    <property type="entry name" value="NrdD"/>
</dbReference>
<proteinExistence type="predicted"/>
<dbReference type="Pfam" id="PF13597">
    <property type="entry name" value="NRDD"/>
    <property type="match status" value="2"/>
</dbReference>
<keyword evidence="8" id="KW-0560">Oxidoreductase</keyword>
<dbReference type="Pfam" id="PF03477">
    <property type="entry name" value="ATP-cone"/>
    <property type="match status" value="1"/>
</dbReference>
<dbReference type="NCBIfam" id="NF006126">
    <property type="entry name" value="PRK08270.1"/>
    <property type="match status" value="1"/>
</dbReference>
<dbReference type="InterPro" id="IPR006141">
    <property type="entry name" value="Intein_N"/>
</dbReference>
<evidence type="ECO:0000313" key="8">
    <source>
        <dbReference type="EMBL" id="MBT9144999.1"/>
    </source>
</evidence>
<dbReference type="PRINTS" id="PR00379">
    <property type="entry name" value="INTEIN"/>
</dbReference>
<dbReference type="GO" id="GO:0031250">
    <property type="term" value="C:anaerobic ribonucleoside-triphosphate reductase complex"/>
    <property type="evidence" value="ECO:0007669"/>
    <property type="project" value="TreeGrafter"/>
</dbReference>
<evidence type="ECO:0000259" key="7">
    <source>
        <dbReference type="PROSITE" id="PS51161"/>
    </source>
</evidence>
<dbReference type="GO" id="GO:0005524">
    <property type="term" value="F:ATP binding"/>
    <property type="evidence" value="ECO:0007669"/>
    <property type="project" value="UniProtKB-UniRule"/>
</dbReference>
<feature type="domain" description="DOD-type homing endonuclease" evidence="6">
    <location>
        <begin position="308"/>
        <end position="437"/>
    </location>
</feature>
<dbReference type="GO" id="GO:0006260">
    <property type="term" value="P:DNA replication"/>
    <property type="evidence" value="ECO:0007669"/>
    <property type="project" value="InterPro"/>
</dbReference>
<dbReference type="AlphaFoldDB" id="A0A9E2BL15"/>
<dbReference type="Gene3D" id="2.170.16.10">
    <property type="entry name" value="Hedgehog/Intein (Hint) domain"/>
    <property type="match status" value="1"/>
</dbReference>
<dbReference type="PROSITE" id="PS51161">
    <property type="entry name" value="ATP_CONE"/>
    <property type="match status" value="1"/>
</dbReference>
<dbReference type="InterPro" id="IPR006142">
    <property type="entry name" value="INTEIN"/>
</dbReference>
<dbReference type="InterPro" id="IPR039518">
    <property type="entry name" value="WhiA_LAGLIDADG_dom"/>
</dbReference>
<reference evidence="8 9" key="1">
    <citation type="journal article" date="2021" name="bioRxiv">
        <title>Unique metabolic strategies in Hadean analogues reveal hints for primordial physiology.</title>
        <authorList>
            <person name="Nobu M.K."/>
            <person name="Nakai R."/>
            <person name="Tamazawa S."/>
            <person name="Mori H."/>
            <person name="Toyoda A."/>
            <person name="Ijiri A."/>
            <person name="Suzuki S."/>
            <person name="Kurokawa K."/>
            <person name="Kamagata Y."/>
            <person name="Tamaki H."/>
        </authorList>
    </citation>
    <scope>NUCLEOTIDE SEQUENCE [LARGE SCALE GENOMIC DNA]</scope>
    <source>
        <strain evidence="8">BS525</strain>
    </source>
</reference>
<keyword evidence="2" id="KW-0068">Autocatalytic cleavage</keyword>
<dbReference type="InterPro" id="IPR004860">
    <property type="entry name" value="LAGLIDADG_dom"/>
</dbReference>
<dbReference type="CDD" id="cd01675">
    <property type="entry name" value="RNR_III"/>
    <property type="match status" value="1"/>
</dbReference>
<dbReference type="CDD" id="cd00081">
    <property type="entry name" value="Hint"/>
    <property type="match status" value="1"/>
</dbReference>
<feature type="domain" description="ATP-cone" evidence="7">
    <location>
        <begin position="3"/>
        <end position="96"/>
    </location>
</feature>
<comment type="caution">
    <text evidence="8">The sequence shown here is derived from an EMBL/GenBank/DDBJ whole genome shotgun (WGS) entry which is preliminary data.</text>
</comment>
<dbReference type="EMBL" id="QLTW01000038">
    <property type="protein sequence ID" value="MBT9144999.1"/>
    <property type="molecule type" value="Genomic_DNA"/>
</dbReference>
<dbReference type="GO" id="GO:0008998">
    <property type="term" value="F:ribonucleoside-triphosphate reductase (thioredoxin) activity"/>
    <property type="evidence" value="ECO:0007669"/>
    <property type="project" value="UniProtKB-EC"/>
</dbReference>
<accession>A0A9E2BL15</accession>
<dbReference type="NCBIfam" id="TIGR02487">
    <property type="entry name" value="NrdD"/>
    <property type="match status" value="1"/>
</dbReference>
<dbReference type="InterPro" id="IPR027434">
    <property type="entry name" value="Homing_endonucl"/>
</dbReference>
<dbReference type="GO" id="GO:0004748">
    <property type="term" value="F:ribonucleoside-diphosphate reductase activity, thioredoxin disulfide as acceptor"/>
    <property type="evidence" value="ECO:0007669"/>
    <property type="project" value="TreeGrafter"/>
</dbReference>
<evidence type="ECO:0000256" key="4">
    <source>
        <dbReference type="ARBA" id="ARBA00023000"/>
    </source>
</evidence>
<keyword evidence="3 5" id="KW-0067">ATP-binding</keyword>
<dbReference type="PROSITE" id="PS50817">
    <property type="entry name" value="INTEIN_N_TER"/>
    <property type="match status" value="1"/>
</dbReference>
<evidence type="ECO:0000256" key="1">
    <source>
        <dbReference type="ARBA" id="ARBA00022741"/>
    </source>
</evidence>
<dbReference type="PANTHER" id="PTHR21075:SF0">
    <property type="entry name" value="ANAEROBIC RIBONUCLEOSIDE-TRIPHOSPHATE REDUCTASE"/>
    <property type="match status" value="1"/>
</dbReference>
<keyword evidence="4" id="KW-0651">Protein splicing</keyword>
<dbReference type="InterPro" id="IPR005144">
    <property type="entry name" value="ATP-cone_dom"/>
</dbReference>
<protein>
    <submittedName>
        <fullName evidence="8">Anaerobic ribonucleoside-triphosphate reductase</fullName>
        <ecNumber evidence="8">1.17.4.2</ecNumber>
    </submittedName>
</protein>
<sequence length="1014" mass="116674">MIKKIRKRDGSVVLFNSDKIVEAIWKAARAVGGQDQEKAKHVSDLVVKKLEEKYNEMSIPSVEDVQNLVESVLIKEGHDQTAKAYILYRQSHDELRNVKGLFDTIEAVEDYIGLDDWMVKENSNMGFSLQGLNNYIATKIITNYWLRRIYPEAIRKVHEEGDVHIHDLGTLGAYCFDDKTKILTGDGWKLFRDVKDGEKVATKNLNTGEIEFQVPFAKQVYNYSGKMYSYEGRGVSLLVTPEHRLLVRRKNKKVWEFINPTEFEYGMEFDKVGKWNGKKANFFQISEIKGGNQKKTIGKLKISDYLEFMGWYLSEGSVYEPTKGDFRISIAQSEKKYRSEMISLLKKMNFQFNNSSEFNIHLHSKEFFFYLKQFGKSREKYVPTNIKELDAASIRIFLTTLFKSDGTISKDGKFLKYYTNSERLAEDVCECLLKIGLCGTISRRKNMDIYMVSVENKHLTPIYRKKQKEVHYSGKVYDLSVKNTTLVVMRNGKIVVSGNCVGWDLKDLVSVGFTGVKGKVQSRPAKHLRTALMQVVNFFYTLQGETAGAQAFSNFDSLLAPFIRYDNLSYKDVKQIMQEFIFNLAVPTRVGFQTPFTNVTMDLKVPSYMKDEPVLIGGVLQKETYKEFEKEMAIFNKAFAEVMLEGDASGRVFTFPIPTYNITKDFEWDNRDYDLIWEMTAKYGIPYFSNFVNSDMKPEDARSMCCRLRLDQTELRKRGGGLFGANPQTGSIGVVTLNMSRIGFVSSSKEDFLKRVELLMELAKESLEIKRKAIEKLTDNGLYPYTKFYLRQVKERFGQYWKNHFATIGLLGMNEAITNFMPGETIASEKGNKFAIEVLDFMRRKMEEYQKETGNIYNLEATPGEGTTYRFARMDKKKFGKILVANEKDFQEFGTPPYYTNSTQLPVNYTHDLFEALELQDVLQTKYTGGTVFHAFVGEKLEKEAVKNLVKKIADKFSLPYYTITPTFSVCPIHGYIAGEHEFCPLCEEIKEVDEAVENVAESLQLIKEVKNEN</sequence>
<dbReference type="SUPFAM" id="SSF51294">
    <property type="entry name" value="Hedgehog/intein (Hint) domain"/>
    <property type="match status" value="1"/>
</dbReference>
<gene>
    <name evidence="8" type="primary">nrdD</name>
    <name evidence="8" type="ORF">DDT42_00863</name>
</gene>
<evidence type="ECO:0000259" key="6">
    <source>
        <dbReference type="PROSITE" id="PS50819"/>
    </source>
</evidence>
<dbReference type="Pfam" id="PF14527">
    <property type="entry name" value="LAGLIDADG_WhiA"/>
    <property type="match status" value="1"/>
</dbReference>
<evidence type="ECO:0000313" key="9">
    <source>
        <dbReference type="Proteomes" id="UP000811545"/>
    </source>
</evidence>
<dbReference type="GO" id="GO:0004519">
    <property type="term" value="F:endonuclease activity"/>
    <property type="evidence" value="ECO:0007669"/>
    <property type="project" value="InterPro"/>
</dbReference>
<evidence type="ECO:0000256" key="2">
    <source>
        <dbReference type="ARBA" id="ARBA00022813"/>
    </source>
</evidence>
<evidence type="ECO:0000256" key="5">
    <source>
        <dbReference type="PROSITE-ProRule" id="PRU00492"/>
    </source>
</evidence>
<dbReference type="PANTHER" id="PTHR21075">
    <property type="entry name" value="ANAEROBIC RIBONUCLEOSIDE-TRIPHOSPHATE REDUCTASE"/>
    <property type="match status" value="1"/>
</dbReference>
<dbReference type="SMART" id="SM00306">
    <property type="entry name" value="HintN"/>
    <property type="match status" value="1"/>
</dbReference>
<dbReference type="SUPFAM" id="SSF55608">
    <property type="entry name" value="Homing endonucleases"/>
    <property type="match status" value="1"/>
</dbReference>
<dbReference type="PROSITE" id="PS50819">
    <property type="entry name" value="INTEIN_ENDONUCLEASE"/>
    <property type="match status" value="1"/>
</dbReference>
<name>A0A9E2BL15_PSYF1</name>
<organism evidence="8 9">
    <name type="scientific">Psychracetigena formicireducens</name>
    <dbReference type="NCBI Taxonomy" id="2986056"/>
    <lineage>
        <taxon>Bacteria</taxon>
        <taxon>Bacillati</taxon>
        <taxon>Candidatus Lithacetigenota</taxon>
        <taxon>Candidatus Psychracetigena</taxon>
    </lineage>
</organism>
<dbReference type="Gene3D" id="3.20.70.20">
    <property type="match status" value="1"/>
</dbReference>